<reference evidence="1" key="1">
    <citation type="submission" date="2012-04" db="EMBL/GenBank/DDBJ databases">
        <title>The Genome Sequence of Loa loa.</title>
        <authorList>
            <consortium name="The Broad Institute Genome Sequencing Platform"/>
            <consortium name="Broad Institute Genome Sequencing Center for Infectious Disease"/>
            <person name="Nutman T.B."/>
            <person name="Fink D.L."/>
            <person name="Russ C."/>
            <person name="Young S."/>
            <person name="Zeng Q."/>
            <person name="Gargeya S."/>
            <person name="Alvarado L."/>
            <person name="Berlin A."/>
            <person name="Chapman S.B."/>
            <person name="Chen Z."/>
            <person name="Freedman E."/>
            <person name="Gellesch M."/>
            <person name="Goldberg J."/>
            <person name="Griggs A."/>
            <person name="Gujja S."/>
            <person name="Heilman E.R."/>
            <person name="Heiman D."/>
            <person name="Howarth C."/>
            <person name="Mehta T."/>
            <person name="Neiman D."/>
            <person name="Pearson M."/>
            <person name="Roberts A."/>
            <person name="Saif S."/>
            <person name="Shea T."/>
            <person name="Shenoy N."/>
            <person name="Sisk P."/>
            <person name="Stolte C."/>
            <person name="Sykes S."/>
            <person name="White J."/>
            <person name="Yandava C."/>
            <person name="Haas B."/>
            <person name="Henn M.R."/>
            <person name="Nusbaum C."/>
            <person name="Birren B."/>
        </authorList>
    </citation>
    <scope>NUCLEOTIDE SEQUENCE [LARGE SCALE GENOMIC DNA]</scope>
</reference>
<dbReference type="InParanoid" id="A0A1S0U7M6"/>
<evidence type="ECO:0000313" key="1">
    <source>
        <dbReference type="EMBL" id="EFO26465.1"/>
    </source>
</evidence>
<dbReference type="AlphaFoldDB" id="A0A1S0U7M6"/>
<sequence length="264" mass="29951">MFILSVIATLFVAVIVDSLILYYPVYPNYVMPKYLRNFERNAPPRVFAKNTDIPPSGIVFLRKNLQDSFLNFPARSNLEERNNRLKLHSDRRQQKLEAINKPDVSVNNSNALVVSLLPVESLQIEVSTTLPQMSLQSKNTPTRFYAIFDSKSKQFVTSNEPELSRWNENDNEAASISKPYHEGTAQLISSENDTTVALFNQLTEELGTRSSTPFESDQKVESIISKIPDIKISNRLRSKFKISVIDSNAIVKPLKLLLCDISIK</sequence>
<accession>A0A1S0U7M6</accession>
<dbReference type="CTD" id="9939405"/>
<dbReference type="GeneID" id="9939405"/>
<dbReference type="RefSeq" id="XP_003137610.1">
    <property type="nucleotide sequence ID" value="XM_003137562.1"/>
</dbReference>
<dbReference type="OMA" id="SRWDEND"/>
<dbReference type="EMBL" id="JH712120">
    <property type="protein sequence ID" value="EFO26465.1"/>
    <property type="molecule type" value="Genomic_DNA"/>
</dbReference>
<dbReference type="OrthoDB" id="5832735at2759"/>
<protein>
    <submittedName>
        <fullName evidence="1">Uncharacterized protein</fullName>
    </submittedName>
</protein>
<dbReference type="KEGG" id="loa:LOAG_02024"/>
<name>A0A1S0U7M6_LOALO</name>
<proteinExistence type="predicted"/>
<gene>
    <name evidence="1" type="ORF">LOAG_02024</name>
</gene>
<organism evidence="1">
    <name type="scientific">Loa loa</name>
    <name type="common">Eye worm</name>
    <name type="synonym">Filaria loa</name>
    <dbReference type="NCBI Taxonomy" id="7209"/>
    <lineage>
        <taxon>Eukaryota</taxon>
        <taxon>Metazoa</taxon>
        <taxon>Ecdysozoa</taxon>
        <taxon>Nematoda</taxon>
        <taxon>Chromadorea</taxon>
        <taxon>Rhabditida</taxon>
        <taxon>Spirurina</taxon>
        <taxon>Spiruromorpha</taxon>
        <taxon>Filarioidea</taxon>
        <taxon>Onchocercidae</taxon>
        <taxon>Loa</taxon>
    </lineage>
</organism>